<sequence>MAIVRVKGFQIWQDKKLPYKWRCRHRKTGTMIDTVKFPLGSLSFLAECSRIQALLDKGENSKPGTLGMLISRYRAGVSFQDLALRTKADYQRIFDYLQPIADTPIDRFTPPLVVKIRDKAAEKHGRRFGNYVKTVMALTFAWGLERGYVKINPALNIKGIRRPKGTADANRPWTDAERHAVLEALPSHMALPMILMMYCGLDPQDALQLSRSSISDGKIDTQRGKTGVAVWLPLPSPVVEALERAPKHTAITVCANSYGRPWTYNGFSTNWAKLKKKLEETGTINPGLTLKGLRHTVATILREMGKDHETIAAMLGHKTEAMAKHYSRRADVSKLMSATVTDLDAEMNRRRTKTVKPA</sequence>
<organism evidence="6">
    <name type="scientific">Brucella pituitosa</name>
    <dbReference type="NCBI Taxonomy" id="571256"/>
    <lineage>
        <taxon>Bacteria</taxon>
        <taxon>Pseudomonadati</taxon>
        <taxon>Pseudomonadota</taxon>
        <taxon>Alphaproteobacteria</taxon>
        <taxon>Hyphomicrobiales</taxon>
        <taxon>Brucellaceae</taxon>
        <taxon>Brucella/Ochrobactrum group</taxon>
        <taxon>Brucella</taxon>
    </lineage>
</organism>
<evidence type="ECO:0000256" key="2">
    <source>
        <dbReference type="ARBA" id="ARBA00022908"/>
    </source>
</evidence>
<dbReference type="RefSeq" id="WP_128092911.1">
    <property type="nucleotide sequence ID" value="NZ_JBHEEN010000001.1"/>
</dbReference>
<protein>
    <submittedName>
        <fullName evidence="6">Tyrosine-type recombinase/integrase</fullName>
    </submittedName>
</protein>
<dbReference type="PANTHER" id="PTHR30629:SF2">
    <property type="entry name" value="PROPHAGE INTEGRASE INTS-RELATED"/>
    <property type="match status" value="1"/>
</dbReference>
<dbReference type="GO" id="GO:0015074">
    <property type="term" value="P:DNA integration"/>
    <property type="evidence" value="ECO:0007669"/>
    <property type="project" value="UniProtKB-KW"/>
</dbReference>
<dbReference type="InterPro" id="IPR013762">
    <property type="entry name" value="Integrase-like_cat_sf"/>
</dbReference>
<keyword evidence="3" id="KW-0238">DNA-binding</keyword>
<keyword evidence="4" id="KW-0233">DNA recombination</keyword>
<dbReference type="GO" id="GO:0006310">
    <property type="term" value="P:DNA recombination"/>
    <property type="evidence" value="ECO:0007669"/>
    <property type="project" value="UniProtKB-KW"/>
</dbReference>
<dbReference type="InterPro" id="IPR050808">
    <property type="entry name" value="Phage_Integrase"/>
</dbReference>
<dbReference type="AlphaFoldDB" id="A0A643F3H4"/>
<dbReference type="Pfam" id="PF00589">
    <property type="entry name" value="Phage_integrase"/>
    <property type="match status" value="1"/>
</dbReference>
<accession>A0A643F3H4</accession>
<comment type="caution">
    <text evidence="6">The sequence shown here is derived from an EMBL/GenBank/DDBJ whole genome shotgun (WGS) entry which is preliminary data.</text>
</comment>
<evidence type="ECO:0000313" key="6">
    <source>
        <dbReference type="EMBL" id="KAB0572627.1"/>
    </source>
</evidence>
<gene>
    <name evidence="6" type="ORF">F7Q93_07345</name>
</gene>
<dbReference type="GO" id="GO:0003677">
    <property type="term" value="F:DNA binding"/>
    <property type="evidence" value="ECO:0007669"/>
    <property type="project" value="UniProtKB-KW"/>
</dbReference>
<name>A0A643F3H4_9HYPH</name>
<dbReference type="InterPro" id="IPR010998">
    <property type="entry name" value="Integrase_recombinase_N"/>
</dbReference>
<dbReference type="InterPro" id="IPR011010">
    <property type="entry name" value="DNA_brk_join_enz"/>
</dbReference>
<feature type="domain" description="Tyr recombinase" evidence="5">
    <location>
        <begin position="168"/>
        <end position="342"/>
    </location>
</feature>
<comment type="similarity">
    <text evidence="1">Belongs to the 'phage' integrase family.</text>
</comment>
<evidence type="ECO:0000256" key="4">
    <source>
        <dbReference type="ARBA" id="ARBA00023172"/>
    </source>
</evidence>
<reference evidence="6" key="1">
    <citation type="submission" date="2019-09" db="EMBL/GenBank/DDBJ databases">
        <title>Draft genome sequences of 48 bacterial type strains from the CCUG.</title>
        <authorList>
            <person name="Tunovic T."/>
            <person name="Pineiro-Iglesias B."/>
            <person name="Unosson C."/>
            <person name="Inganas E."/>
            <person name="Ohlen M."/>
            <person name="Cardew S."/>
            <person name="Jensie-Markopoulos S."/>
            <person name="Salva-Serra F."/>
            <person name="Jaen-Luchoro D."/>
            <person name="Karlsson R."/>
            <person name="Svensson-Stadler L."/>
            <person name="Chun J."/>
            <person name="Moore E."/>
        </authorList>
    </citation>
    <scope>NUCLEOTIDE SEQUENCE</scope>
    <source>
        <strain evidence="6">CCUG 50899</strain>
    </source>
</reference>
<evidence type="ECO:0000259" key="5">
    <source>
        <dbReference type="PROSITE" id="PS51898"/>
    </source>
</evidence>
<dbReference type="Gene3D" id="1.10.150.130">
    <property type="match status" value="1"/>
</dbReference>
<dbReference type="PANTHER" id="PTHR30629">
    <property type="entry name" value="PROPHAGE INTEGRASE"/>
    <property type="match status" value="1"/>
</dbReference>
<dbReference type="SUPFAM" id="SSF56349">
    <property type="entry name" value="DNA breaking-rejoining enzymes"/>
    <property type="match status" value="1"/>
</dbReference>
<dbReference type="Gene3D" id="1.10.443.10">
    <property type="entry name" value="Intergrase catalytic core"/>
    <property type="match status" value="1"/>
</dbReference>
<dbReference type="EMBL" id="VZPE01000002">
    <property type="protein sequence ID" value="KAB0572627.1"/>
    <property type="molecule type" value="Genomic_DNA"/>
</dbReference>
<dbReference type="PROSITE" id="PS51898">
    <property type="entry name" value="TYR_RECOMBINASE"/>
    <property type="match status" value="1"/>
</dbReference>
<evidence type="ECO:0000256" key="3">
    <source>
        <dbReference type="ARBA" id="ARBA00023125"/>
    </source>
</evidence>
<proteinExistence type="inferred from homology"/>
<evidence type="ECO:0000256" key="1">
    <source>
        <dbReference type="ARBA" id="ARBA00008857"/>
    </source>
</evidence>
<dbReference type="InterPro" id="IPR002104">
    <property type="entry name" value="Integrase_catalytic"/>
</dbReference>
<keyword evidence="2" id="KW-0229">DNA integration</keyword>